<feature type="region of interest" description="Disordered" evidence="2">
    <location>
        <begin position="316"/>
        <end position="350"/>
    </location>
</feature>
<dbReference type="PANTHER" id="PTHR12329:SF11">
    <property type="entry name" value="BAG FAMILY MOLECULAR CHAPERONE REGULATOR 1"/>
    <property type="match status" value="1"/>
</dbReference>
<dbReference type="OrthoDB" id="417450at2759"/>
<dbReference type="SUPFAM" id="SSF63491">
    <property type="entry name" value="BAG domain"/>
    <property type="match status" value="1"/>
</dbReference>
<proteinExistence type="predicted"/>
<dbReference type="InterPro" id="IPR039773">
    <property type="entry name" value="BAG_chaperone_regulator"/>
</dbReference>
<feature type="compositionally biased region" description="Low complexity" evidence="2">
    <location>
        <begin position="290"/>
        <end position="302"/>
    </location>
</feature>
<protein>
    <recommendedName>
        <fullName evidence="3">Ubiquitin-like domain-containing protein</fullName>
    </recommendedName>
</protein>
<dbReference type="EnsemblPlants" id="TraesCS5B02G313500.1">
    <property type="protein sequence ID" value="TraesCS5B02G313500.1"/>
    <property type="gene ID" value="TraesCS5B02G313500"/>
</dbReference>
<dbReference type="GO" id="GO:0005737">
    <property type="term" value="C:cytoplasm"/>
    <property type="evidence" value="ECO:0000318"/>
    <property type="project" value="GO_Central"/>
</dbReference>
<dbReference type="Gene3D" id="1.20.58.120">
    <property type="entry name" value="BAG domain"/>
    <property type="match status" value="1"/>
</dbReference>
<evidence type="ECO:0000256" key="1">
    <source>
        <dbReference type="ARBA" id="ARBA00023186"/>
    </source>
</evidence>
<dbReference type="Gramene" id="TraesCS5B02G313500.1">
    <property type="protein sequence ID" value="TraesCS5B02G313500.1"/>
    <property type="gene ID" value="TraesCS5B02G313500"/>
</dbReference>
<dbReference type="GO" id="GO:0000774">
    <property type="term" value="F:adenyl-nucleotide exchange factor activity"/>
    <property type="evidence" value="ECO:0000318"/>
    <property type="project" value="GO_Central"/>
</dbReference>
<evidence type="ECO:0000259" key="3">
    <source>
        <dbReference type="PROSITE" id="PS50053"/>
    </source>
</evidence>
<dbReference type="InterPro" id="IPR036533">
    <property type="entry name" value="BAG_dom_sf"/>
</dbReference>
<dbReference type="PaxDb" id="4565-Traes_5BL_C0DB1B524.2"/>
<dbReference type="GO" id="GO:0051087">
    <property type="term" value="F:protein-folding chaperone binding"/>
    <property type="evidence" value="ECO:0000318"/>
    <property type="project" value="GO_Central"/>
</dbReference>
<evidence type="ECO:0000256" key="2">
    <source>
        <dbReference type="SAM" id="MobiDB-lite"/>
    </source>
</evidence>
<dbReference type="InterPro" id="IPR000626">
    <property type="entry name" value="Ubiquitin-like_dom"/>
</dbReference>
<dbReference type="InterPro" id="IPR029071">
    <property type="entry name" value="Ubiquitin-like_domsf"/>
</dbReference>
<dbReference type="Gramene" id="TraesCS5B03G0794700.2">
    <property type="protein sequence ID" value="TraesCS5B03G0794700.2.CDS"/>
    <property type="gene ID" value="TraesCS5B03G0794700"/>
</dbReference>
<dbReference type="SMR" id="A0A3B6LQN8"/>
<accession>A0A3B6LQN8</accession>
<dbReference type="Pfam" id="PF00240">
    <property type="entry name" value="ubiquitin"/>
    <property type="match status" value="1"/>
</dbReference>
<dbReference type="Proteomes" id="UP000019116">
    <property type="component" value="Chromosome 5B"/>
</dbReference>
<dbReference type="GeneID" id="101290661"/>
<evidence type="ECO:0000313" key="5">
    <source>
        <dbReference type="Proteomes" id="UP000019116"/>
    </source>
</evidence>
<reference evidence="4" key="2">
    <citation type="submission" date="2018-10" db="UniProtKB">
        <authorList>
            <consortium name="EnsemblPlants"/>
        </authorList>
    </citation>
    <scope>IDENTIFICATION</scope>
</reference>
<dbReference type="PROSITE" id="PS50053">
    <property type="entry name" value="UBIQUITIN_2"/>
    <property type="match status" value="1"/>
</dbReference>
<sequence>MMRAKGKATFLDAMKETTSPVSPAAAAAAKEALKEDEWEVRPGGMLVQKRDPDSDAPAGAPVPTVRLKVKFNGVSHEIYINSQASFGELKKMMSEKTGLHHEDQKVLYKGKEMDSKAFLDISGVKDRSKLVMLEDPDAQAKRLIEQRRADKAPRASKSVSRISLDVDKLATKVSALDTIVRKGGKVVEADVVALTEALMTELVKLDAIAADGEVKAQRRLQEKRVQKYVETLDVIRAKNASAPTANGHVKNAAAPKANGNGNGQAKGDRSLHLPPRPPPVSQRRQFKQQPAPANGKAAAAPPTASWETFDLLSSMPSTSSATATTTMAAATTTTKPATNNNTTSPIPRFDWELF</sequence>
<dbReference type="RefSeq" id="XP_044389781.1">
    <property type="nucleotide sequence ID" value="XM_044533846.1"/>
</dbReference>
<dbReference type="InterPro" id="IPR003103">
    <property type="entry name" value="BAG_domain"/>
</dbReference>
<dbReference type="PANTHER" id="PTHR12329">
    <property type="entry name" value="BCL2-ASSOCIATED ATHANOGENE"/>
    <property type="match status" value="1"/>
</dbReference>
<dbReference type="SUPFAM" id="SSF54236">
    <property type="entry name" value="Ubiquitin-like"/>
    <property type="match status" value="1"/>
</dbReference>
<reference evidence="4" key="1">
    <citation type="submission" date="2018-08" db="EMBL/GenBank/DDBJ databases">
        <authorList>
            <person name="Rossello M."/>
        </authorList>
    </citation>
    <scope>NUCLEOTIDE SEQUENCE [LARGE SCALE GENOMIC DNA]</scope>
    <source>
        <strain evidence="4">cv. Chinese Spring</strain>
    </source>
</reference>
<feature type="compositionally biased region" description="Low complexity" evidence="2">
    <location>
        <begin position="316"/>
        <end position="345"/>
    </location>
</feature>
<keyword evidence="1" id="KW-0143">Chaperone</keyword>
<gene>
    <name evidence="4" type="primary">LOC101290661</name>
</gene>
<keyword evidence="5" id="KW-1185">Reference proteome</keyword>
<feature type="region of interest" description="Disordered" evidence="2">
    <location>
        <begin position="1"/>
        <end position="41"/>
    </location>
</feature>
<dbReference type="Pfam" id="PF02179">
    <property type="entry name" value="BAG"/>
    <property type="match status" value="1"/>
</dbReference>
<dbReference type="OMA" id="ICAPLRG"/>
<organism evidence="4">
    <name type="scientific">Triticum aestivum</name>
    <name type="common">Wheat</name>
    <dbReference type="NCBI Taxonomy" id="4565"/>
    <lineage>
        <taxon>Eukaryota</taxon>
        <taxon>Viridiplantae</taxon>
        <taxon>Streptophyta</taxon>
        <taxon>Embryophyta</taxon>
        <taxon>Tracheophyta</taxon>
        <taxon>Spermatophyta</taxon>
        <taxon>Magnoliopsida</taxon>
        <taxon>Liliopsida</taxon>
        <taxon>Poales</taxon>
        <taxon>Poaceae</taxon>
        <taxon>BOP clade</taxon>
        <taxon>Pooideae</taxon>
        <taxon>Triticodae</taxon>
        <taxon>Triticeae</taxon>
        <taxon>Triticinae</taxon>
        <taxon>Triticum</taxon>
    </lineage>
</organism>
<feature type="compositionally biased region" description="Low complexity" evidence="2">
    <location>
        <begin position="250"/>
        <end position="265"/>
    </location>
</feature>
<evidence type="ECO:0000313" key="4">
    <source>
        <dbReference type="EnsemblPlants" id="TraesCS5B02G313500.1"/>
    </source>
</evidence>
<dbReference type="AlphaFoldDB" id="A0A3B6LQN8"/>
<dbReference type="GO" id="GO:0050821">
    <property type="term" value="P:protein stabilization"/>
    <property type="evidence" value="ECO:0000318"/>
    <property type="project" value="GO_Central"/>
</dbReference>
<feature type="region of interest" description="Disordered" evidence="2">
    <location>
        <begin position="243"/>
        <end position="302"/>
    </location>
</feature>
<feature type="domain" description="Ubiquitin-like" evidence="3">
    <location>
        <begin position="65"/>
        <end position="133"/>
    </location>
</feature>
<name>A0A3B6LQN8_WHEAT</name>
<dbReference type="STRING" id="4565.A0A3B6LQN8"/>
<dbReference type="Gene3D" id="3.10.20.90">
    <property type="entry name" value="Phosphatidylinositol 3-kinase Catalytic Subunit, Chain A, domain 1"/>
    <property type="match status" value="1"/>
</dbReference>